<dbReference type="PANTHER" id="PTHR14592">
    <property type="entry name" value="UNCHARACTERIZED FAM3"/>
    <property type="match status" value="1"/>
</dbReference>
<keyword evidence="4" id="KW-0732">Signal</keyword>
<dbReference type="EMBL" id="JAACNH010000002">
    <property type="protein sequence ID" value="KAG8450162.1"/>
    <property type="molecule type" value="Genomic_DNA"/>
</dbReference>
<gene>
    <name evidence="9" type="ORF">GDO86_002697</name>
</gene>
<accession>A0A8T2K0M3</accession>
<name>A0A8T2K0M3_9PIPI</name>
<organism evidence="9 10">
    <name type="scientific">Hymenochirus boettgeri</name>
    <name type="common">Congo dwarf clawed frog</name>
    <dbReference type="NCBI Taxonomy" id="247094"/>
    <lineage>
        <taxon>Eukaryota</taxon>
        <taxon>Metazoa</taxon>
        <taxon>Chordata</taxon>
        <taxon>Craniata</taxon>
        <taxon>Vertebrata</taxon>
        <taxon>Euteleostomi</taxon>
        <taxon>Amphibia</taxon>
        <taxon>Batrachia</taxon>
        <taxon>Anura</taxon>
        <taxon>Pipoidea</taxon>
        <taxon>Pipidae</taxon>
        <taxon>Pipinae</taxon>
        <taxon>Hymenochirus</taxon>
    </lineage>
</organism>
<dbReference type="GO" id="GO:0005576">
    <property type="term" value="C:extracellular region"/>
    <property type="evidence" value="ECO:0007669"/>
    <property type="project" value="UniProtKB-SubCell"/>
</dbReference>
<protein>
    <recommendedName>
        <fullName evidence="8">ILEI/PANDER domain-containing protein</fullName>
    </recommendedName>
</protein>
<comment type="subcellular location">
    <subcellularLocation>
        <location evidence="1">Secreted</location>
    </subcellularLocation>
</comment>
<sequence>TVKVIGLICASVCAWYFGYFFAETLPEDSFQTAIGSIKQIGEKPVLKAPNPKRQKCDIWVSCPEDTLAYRVRSGGAKDLMPEVCLDDVMLIDGKNSGRGINIAVVSRETWKLKETKTYDMYEGEFSPAMIEFVNGIQNGDVVLVSSHDDAATKFKDPARKVEDLGSTMVRQIAFRTAWTFIAVKGSKLPDNIEKEKINHSDGNRNRYSGWPAEIKLMAASLKSDPLTLDLKLFKE</sequence>
<evidence type="ECO:0000256" key="7">
    <source>
        <dbReference type="PROSITE-ProRule" id="PRU01375"/>
    </source>
</evidence>
<keyword evidence="6" id="KW-1015">Disulfide bond</keyword>
<evidence type="ECO:0000313" key="9">
    <source>
        <dbReference type="EMBL" id="KAG8450162.1"/>
    </source>
</evidence>
<evidence type="ECO:0000256" key="1">
    <source>
        <dbReference type="ARBA" id="ARBA00004613"/>
    </source>
</evidence>
<evidence type="ECO:0000313" key="10">
    <source>
        <dbReference type="Proteomes" id="UP000812440"/>
    </source>
</evidence>
<evidence type="ECO:0000256" key="2">
    <source>
        <dbReference type="ARBA" id="ARBA00010905"/>
    </source>
</evidence>
<proteinExistence type="inferred from homology"/>
<dbReference type="InterPro" id="IPR039220">
    <property type="entry name" value="FAM3"/>
</dbReference>
<feature type="non-terminal residue" evidence="9">
    <location>
        <position position="235"/>
    </location>
</feature>
<keyword evidence="10" id="KW-1185">Reference proteome</keyword>
<dbReference type="Proteomes" id="UP000812440">
    <property type="component" value="Chromosome 2"/>
</dbReference>
<dbReference type="OrthoDB" id="440755at2759"/>
<keyword evidence="3" id="KW-0964">Secreted</keyword>
<evidence type="ECO:0000256" key="5">
    <source>
        <dbReference type="ARBA" id="ARBA00022734"/>
    </source>
</evidence>
<evidence type="ECO:0000256" key="6">
    <source>
        <dbReference type="ARBA" id="ARBA00023157"/>
    </source>
</evidence>
<evidence type="ECO:0000256" key="4">
    <source>
        <dbReference type="ARBA" id="ARBA00022729"/>
    </source>
</evidence>
<feature type="domain" description="ILEI/PANDER" evidence="8">
    <location>
        <begin position="98"/>
        <end position="186"/>
    </location>
</feature>
<dbReference type="PROSITE" id="PS52031">
    <property type="entry name" value="GG_LECTIN"/>
    <property type="match status" value="1"/>
</dbReference>
<dbReference type="InterPro" id="IPR039477">
    <property type="entry name" value="ILEI/PANDER_dom"/>
</dbReference>
<dbReference type="Pfam" id="PF15711">
    <property type="entry name" value="ILEI"/>
    <property type="match status" value="1"/>
</dbReference>
<dbReference type="GO" id="GO:0030246">
    <property type="term" value="F:carbohydrate binding"/>
    <property type="evidence" value="ECO:0007669"/>
    <property type="project" value="UniProtKB-UniRule"/>
</dbReference>
<keyword evidence="5 7" id="KW-0430">Lectin</keyword>
<comment type="similarity">
    <text evidence="2">Belongs to the FAM3 family.</text>
</comment>
<comment type="caution">
    <text evidence="9">The sequence shown here is derived from an EMBL/GenBank/DDBJ whole genome shotgun (WGS) entry which is preliminary data.</text>
</comment>
<evidence type="ECO:0000259" key="8">
    <source>
        <dbReference type="Pfam" id="PF15711"/>
    </source>
</evidence>
<dbReference type="AlphaFoldDB" id="A0A8T2K0M3"/>
<reference evidence="9" key="1">
    <citation type="thesis" date="2020" institute="ProQuest LLC" country="789 East Eisenhower Parkway, Ann Arbor, MI, USA">
        <title>Comparative Genomics and Chromosome Evolution.</title>
        <authorList>
            <person name="Mudd A.B."/>
        </authorList>
    </citation>
    <scope>NUCLEOTIDE SEQUENCE</scope>
    <source>
        <strain evidence="9">Female2</strain>
        <tissue evidence="9">Blood</tissue>
    </source>
</reference>
<evidence type="ECO:0000256" key="3">
    <source>
        <dbReference type="ARBA" id="ARBA00022525"/>
    </source>
</evidence>